<dbReference type="InterPro" id="IPR052336">
    <property type="entry name" value="MlaD_Phospholipid_Transporter"/>
</dbReference>
<dbReference type="InterPro" id="IPR003399">
    <property type="entry name" value="Mce/MlaD"/>
</dbReference>
<evidence type="ECO:0000259" key="1">
    <source>
        <dbReference type="Pfam" id="PF02470"/>
    </source>
</evidence>
<dbReference type="InterPro" id="IPR005693">
    <property type="entry name" value="Mce"/>
</dbReference>
<dbReference type="OrthoDB" id="5241191at2"/>
<dbReference type="AlphaFoldDB" id="A0A1T4Z1B3"/>
<reference evidence="4" key="1">
    <citation type="submission" date="2017-02" db="EMBL/GenBank/DDBJ databases">
        <authorList>
            <person name="Varghese N."/>
            <person name="Submissions S."/>
        </authorList>
    </citation>
    <scope>NUCLEOTIDE SEQUENCE [LARGE SCALE GENOMIC DNA]</scope>
    <source>
        <strain evidence="4">9H-4</strain>
    </source>
</reference>
<evidence type="ECO:0000313" key="3">
    <source>
        <dbReference type="EMBL" id="SKB07746.1"/>
    </source>
</evidence>
<protein>
    <submittedName>
        <fullName evidence="3">Phospholipid/cholesterol/gamma-HCH transport system substrate-binding protein</fullName>
    </submittedName>
</protein>
<dbReference type="PRINTS" id="PR01782">
    <property type="entry name" value="MCEVIRFACTOR"/>
</dbReference>
<dbReference type="InterPro" id="IPR024516">
    <property type="entry name" value="Mce_C"/>
</dbReference>
<gene>
    <name evidence="3" type="ORF">SAMN06295964_1804</name>
</gene>
<name>A0A1T4Z1B3_9ACTN</name>
<evidence type="ECO:0000259" key="2">
    <source>
        <dbReference type="Pfam" id="PF11887"/>
    </source>
</evidence>
<proteinExistence type="predicted"/>
<dbReference type="PANTHER" id="PTHR33371:SF18">
    <property type="entry name" value="MCE-FAMILY PROTEIN MCE3C"/>
    <property type="match status" value="1"/>
</dbReference>
<keyword evidence="4" id="KW-1185">Reference proteome</keyword>
<dbReference type="NCBIfam" id="TIGR00996">
    <property type="entry name" value="Mtu_fam_mce"/>
    <property type="match status" value="1"/>
</dbReference>
<evidence type="ECO:0000313" key="4">
    <source>
        <dbReference type="Proteomes" id="UP000191040"/>
    </source>
</evidence>
<dbReference type="RefSeq" id="WP_078699835.1">
    <property type="nucleotide sequence ID" value="NZ_LT796768.1"/>
</dbReference>
<feature type="domain" description="Mce/MlaD" evidence="1">
    <location>
        <begin position="45"/>
        <end position="119"/>
    </location>
</feature>
<sequence>MPLRDMKPVRERNPVIVGAIALGLIAAMLFGASQAANLPVVGGGAKYAAEFTEVGGLKKGDDVRLAGVRVGEVADLELNGDKVRVIFRVKSDRDRLGTQTGASIRIKSLLGTMYVSLEPDGSGTLAKGAVIPASRTKAPYDIVQAFSGLTETTQQVDQDQLAQALETVNDVAAKTPEEFRSAVTGVTALSNSLAKRDQELETLLKNVDGISAVLADRNTEFIKLFEDGSVLFDALTQRREAIHAVLVNVTRMSQEIETLVTDTRADLKPALTRLAGVVSVLRKNEANIDAAIDQLPAYYSMVANNGSSGPWLDSYIYNLLSILGVPGGL</sequence>
<dbReference type="EMBL" id="LT796768">
    <property type="protein sequence ID" value="SKB07746.1"/>
    <property type="molecule type" value="Genomic_DNA"/>
</dbReference>
<feature type="domain" description="Mammalian cell entry C-terminal" evidence="2">
    <location>
        <begin position="124"/>
        <end position="295"/>
    </location>
</feature>
<organism evidence="3 4">
    <name type="scientific">Aeromicrobium choanae</name>
    <dbReference type="NCBI Taxonomy" id="1736691"/>
    <lineage>
        <taxon>Bacteria</taxon>
        <taxon>Bacillati</taxon>
        <taxon>Actinomycetota</taxon>
        <taxon>Actinomycetes</taxon>
        <taxon>Propionibacteriales</taxon>
        <taxon>Nocardioidaceae</taxon>
        <taxon>Aeromicrobium</taxon>
    </lineage>
</organism>
<dbReference type="GO" id="GO:0005576">
    <property type="term" value="C:extracellular region"/>
    <property type="evidence" value="ECO:0007669"/>
    <property type="project" value="TreeGrafter"/>
</dbReference>
<accession>A0A1T4Z1B3</accession>
<dbReference type="Proteomes" id="UP000191040">
    <property type="component" value="Chromosome I"/>
</dbReference>
<dbReference type="PANTHER" id="PTHR33371">
    <property type="entry name" value="INTERMEMBRANE PHOSPHOLIPID TRANSPORT SYSTEM BINDING PROTEIN MLAD-RELATED"/>
    <property type="match status" value="1"/>
</dbReference>
<dbReference type="Pfam" id="PF02470">
    <property type="entry name" value="MlaD"/>
    <property type="match status" value="1"/>
</dbReference>
<dbReference type="Pfam" id="PF11887">
    <property type="entry name" value="Mce4_CUP1"/>
    <property type="match status" value="1"/>
</dbReference>
<dbReference type="STRING" id="1736691.SAMN06295964_1804"/>